<evidence type="ECO:0000313" key="2">
    <source>
        <dbReference type="Proteomes" id="UP001153678"/>
    </source>
</evidence>
<dbReference type="Proteomes" id="UP001153678">
    <property type="component" value="Unassembled WGS sequence"/>
</dbReference>
<keyword evidence="2" id="KW-1185">Reference proteome</keyword>
<evidence type="ECO:0000313" key="1">
    <source>
        <dbReference type="EMBL" id="CAI2178868.1"/>
    </source>
</evidence>
<dbReference type="EMBL" id="CAMKVN010001939">
    <property type="protein sequence ID" value="CAI2178868.1"/>
    <property type="molecule type" value="Genomic_DNA"/>
</dbReference>
<reference evidence="1" key="1">
    <citation type="submission" date="2022-08" db="EMBL/GenBank/DDBJ databases">
        <authorList>
            <person name="Kallberg Y."/>
            <person name="Tangrot J."/>
            <person name="Rosling A."/>
        </authorList>
    </citation>
    <scope>NUCLEOTIDE SEQUENCE</scope>
    <source>
        <strain evidence="1">Wild A</strain>
    </source>
</reference>
<organism evidence="1 2">
    <name type="scientific">Funneliformis geosporum</name>
    <dbReference type="NCBI Taxonomy" id="1117311"/>
    <lineage>
        <taxon>Eukaryota</taxon>
        <taxon>Fungi</taxon>
        <taxon>Fungi incertae sedis</taxon>
        <taxon>Mucoromycota</taxon>
        <taxon>Glomeromycotina</taxon>
        <taxon>Glomeromycetes</taxon>
        <taxon>Glomerales</taxon>
        <taxon>Glomeraceae</taxon>
        <taxon>Funneliformis</taxon>
    </lineage>
</organism>
<protein>
    <submittedName>
        <fullName evidence="1">7809_t:CDS:1</fullName>
    </submittedName>
</protein>
<dbReference type="OrthoDB" id="2424069at2759"/>
<dbReference type="AlphaFoldDB" id="A0A9W4STU0"/>
<name>A0A9W4STU0_9GLOM</name>
<sequence>MTIEELHNKISNFKKATYITVYALSACIPRIPPVVIAVNPSDQTEKAEINAHDNNLIMRELNRAGAMTVGLYFD</sequence>
<proteinExistence type="predicted"/>
<feature type="non-terminal residue" evidence="1">
    <location>
        <position position="74"/>
    </location>
</feature>
<accession>A0A9W4STU0</accession>
<gene>
    <name evidence="1" type="ORF">FWILDA_LOCUS8803</name>
</gene>
<comment type="caution">
    <text evidence="1">The sequence shown here is derived from an EMBL/GenBank/DDBJ whole genome shotgun (WGS) entry which is preliminary data.</text>
</comment>